<protein>
    <submittedName>
        <fullName evidence="1">Uncharacterized protein</fullName>
    </submittedName>
</protein>
<accession>A0ABU9QZT4</accession>
<dbReference type="EMBL" id="JAZHGA010000006">
    <property type="protein sequence ID" value="MEM5340018.1"/>
    <property type="molecule type" value="Genomic_DNA"/>
</dbReference>
<evidence type="ECO:0000313" key="1">
    <source>
        <dbReference type="EMBL" id="MEM5340018.1"/>
    </source>
</evidence>
<gene>
    <name evidence="1" type="ORF">V4C56_10280</name>
</gene>
<keyword evidence="2" id="KW-1185">Reference proteome</keyword>
<name>A0ABU9QZT4_9BURK</name>
<dbReference type="Proteomes" id="UP001481677">
    <property type="component" value="Unassembled WGS sequence"/>
</dbReference>
<proteinExistence type="predicted"/>
<comment type="caution">
    <text evidence="1">The sequence shown here is derived from an EMBL/GenBank/DDBJ whole genome shotgun (WGS) entry which is preliminary data.</text>
</comment>
<sequence>MQLITLGSPLEFLRGREGKGSCQPGSIETIVRDCLRSDSVRSWSDFFARNDAFCSGVPLEGDLHKKFSNRELNFRYKTWDSMMGCAHNAYVFDTLVLDTLLGRTDASAPAVLTTRPFDK</sequence>
<reference evidence="1 2" key="1">
    <citation type="submission" date="2024-01" db="EMBL/GenBank/DDBJ databases">
        <title>The diversity of rhizobia nodulating Mimosa spp. in eleven states of Brazil covering several biomes is determined by host plant, location, and edaphic factors.</title>
        <authorList>
            <person name="Rouws L."/>
            <person name="Barauna A."/>
            <person name="Beukes C."/>
            <person name="De Faria S.M."/>
            <person name="Gross E."/>
            <person name="Dos Reis Junior F.B."/>
            <person name="Simon M."/>
            <person name="Maluk M."/>
            <person name="Odee D.W."/>
            <person name="Kenicer G."/>
            <person name="Young J.P.W."/>
            <person name="Reis V.M."/>
            <person name="Zilli J."/>
            <person name="James E.K."/>
        </authorList>
    </citation>
    <scope>NUCLEOTIDE SEQUENCE [LARGE SCALE GENOMIC DNA]</scope>
    <source>
        <strain evidence="1 2">JPY530</strain>
    </source>
</reference>
<evidence type="ECO:0000313" key="2">
    <source>
        <dbReference type="Proteomes" id="UP001481677"/>
    </source>
</evidence>
<dbReference type="RefSeq" id="WP_028371326.1">
    <property type="nucleotide sequence ID" value="NZ_JAZHFZ010000050.1"/>
</dbReference>
<organism evidence="1 2">
    <name type="scientific">Paraburkholderia azotifigens</name>
    <dbReference type="NCBI Taxonomy" id="2057004"/>
    <lineage>
        <taxon>Bacteria</taxon>
        <taxon>Pseudomonadati</taxon>
        <taxon>Pseudomonadota</taxon>
        <taxon>Betaproteobacteria</taxon>
        <taxon>Burkholderiales</taxon>
        <taxon>Burkholderiaceae</taxon>
        <taxon>Paraburkholderia</taxon>
    </lineage>
</organism>